<dbReference type="EMBL" id="CP101717">
    <property type="protein sequence ID" value="WLD57230.1"/>
    <property type="molecule type" value="Genomic_DNA"/>
</dbReference>
<keyword evidence="1" id="KW-0472">Membrane</keyword>
<feature type="transmembrane region" description="Helical" evidence="1">
    <location>
        <begin position="7"/>
        <end position="24"/>
    </location>
</feature>
<proteinExistence type="predicted"/>
<name>A0AB38YCX6_9GAMM</name>
<keyword evidence="1" id="KW-1133">Transmembrane helix</keyword>
<gene>
    <name evidence="2" type="ORF">NFC81_10915</name>
</gene>
<feature type="transmembrane region" description="Helical" evidence="1">
    <location>
        <begin position="141"/>
        <end position="162"/>
    </location>
</feature>
<keyword evidence="1" id="KW-0812">Transmembrane</keyword>
<feature type="transmembrane region" description="Helical" evidence="1">
    <location>
        <begin position="174"/>
        <end position="196"/>
    </location>
</feature>
<feature type="transmembrane region" description="Helical" evidence="1">
    <location>
        <begin position="40"/>
        <end position="59"/>
    </location>
</feature>
<dbReference type="AlphaFoldDB" id="A0AB38YCX6"/>
<evidence type="ECO:0000313" key="2">
    <source>
        <dbReference type="EMBL" id="WLD57230.1"/>
    </source>
</evidence>
<evidence type="ECO:0008006" key="3">
    <source>
        <dbReference type="Google" id="ProtNLM"/>
    </source>
</evidence>
<dbReference type="RefSeq" id="WP_304994517.1">
    <property type="nucleotide sequence ID" value="NZ_CP101717.1"/>
</dbReference>
<reference evidence="2" key="1">
    <citation type="submission" date="2022-07" db="EMBL/GenBank/DDBJ databases">
        <title>Complete genome sequence of Salinispirillum sp. LH10-3-1 capable of multiple carbohydrate inversion isolated from a soda lake.</title>
        <authorList>
            <person name="Liu J."/>
            <person name="Zhai Y."/>
            <person name="Zhang H."/>
            <person name="Yang H."/>
            <person name="Qu J."/>
            <person name="Li J."/>
        </authorList>
    </citation>
    <scope>NUCLEOTIDE SEQUENCE</scope>
    <source>
        <strain evidence="2">LH 10-3-1</strain>
    </source>
</reference>
<feature type="transmembrane region" description="Helical" evidence="1">
    <location>
        <begin position="71"/>
        <end position="95"/>
    </location>
</feature>
<sequence>MKLVVRILIALVLFVVVFTGLYLNRGEGLLGQWLQPESRALLLVLTSSLYALVLAVPFVPGVELGWMIMGLFGRIGIVAAWLSTVLGLSISYWVARRLSDHPQLQRLHDARDSLMATPKEDLSMSQRFLAAGVCLYEKHPYLFIFVTLNLPGNWLIGGGGGIAATAGIMPKVGYLRFVLTCAVATGIVPVLLWLGLANIPVNQ</sequence>
<accession>A0AB38YCX6</accession>
<organism evidence="2">
    <name type="scientific">Salinispirillum sp. LH 10-3-1</name>
    <dbReference type="NCBI Taxonomy" id="2952525"/>
    <lineage>
        <taxon>Bacteria</taxon>
        <taxon>Pseudomonadati</taxon>
        <taxon>Pseudomonadota</taxon>
        <taxon>Gammaproteobacteria</taxon>
        <taxon>Oceanospirillales</taxon>
        <taxon>Saccharospirillaceae</taxon>
        <taxon>Salinispirillum</taxon>
    </lineage>
</organism>
<evidence type="ECO:0000256" key="1">
    <source>
        <dbReference type="SAM" id="Phobius"/>
    </source>
</evidence>
<protein>
    <recommendedName>
        <fullName evidence="3">TVP38/TMEM64 family membrane protein</fullName>
    </recommendedName>
</protein>